<comment type="subunit">
    <text evidence="18">Component of a hexamer of two molecules each of IL6, IL6R and IL6ST; first binds to IL6 to associate with the signaling subunit IL6ST. Interacts (via N-terminal ectodomain) with SORL1; this interaction may affect IL6-binding to IL6R, hence decrease IL6 'classic-signaling'.</text>
</comment>
<feature type="transmembrane region" description="Helical" evidence="22">
    <location>
        <begin position="364"/>
        <end position="388"/>
    </location>
</feature>
<dbReference type="GO" id="GO:0019981">
    <property type="term" value="F:interleukin-6 binding"/>
    <property type="evidence" value="ECO:0007669"/>
    <property type="project" value="TreeGrafter"/>
</dbReference>
<name>A0A3Q7N7D0_CALUR</name>
<dbReference type="RefSeq" id="XP_025714662.1">
    <property type="nucleotide sequence ID" value="XM_025858877.1"/>
</dbReference>
<evidence type="ECO:0000256" key="3">
    <source>
        <dbReference type="ARBA" id="ARBA00010890"/>
    </source>
</evidence>
<keyword evidence="10 22" id="KW-0472">Membrane</keyword>
<evidence type="ECO:0000256" key="18">
    <source>
        <dbReference type="ARBA" id="ARBA00063329"/>
    </source>
</evidence>
<dbReference type="InParanoid" id="A0A3Q7N7D0"/>
<evidence type="ECO:0000259" key="25">
    <source>
        <dbReference type="PROSITE" id="PS50853"/>
    </source>
</evidence>
<evidence type="ECO:0000256" key="1">
    <source>
        <dbReference type="ARBA" id="ARBA00004251"/>
    </source>
</evidence>
<dbReference type="InterPro" id="IPR003598">
    <property type="entry name" value="Ig_sub2"/>
</dbReference>
<reference key="1">
    <citation type="submission" date="2019-01" db="UniProtKB">
        <authorList>
            <consortium name="RefSeq"/>
        </authorList>
    </citation>
    <scope>IDENTIFICATION</scope>
</reference>
<dbReference type="InterPro" id="IPR003530">
    <property type="entry name" value="Hematopoietin_rcpt_L_F3_CS"/>
</dbReference>
<evidence type="ECO:0000256" key="8">
    <source>
        <dbReference type="ARBA" id="ARBA00022737"/>
    </source>
</evidence>
<dbReference type="GeneID" id="112813742"/>
<dbReference type="SMART" id="SM00408">
    <property type="entry name" value="IGc2"/>
    <property type="match status" value="1"/>
</dbReference>
<dbReference type="GO" id="GO:0070102">
    <property type="term" value="P:interleukin-6-mediated signaling pathway"/>
    <property type="evidence" value="ECO:0007669"/>
    <property type="project" value="TreeGrafter"/>
</dbReference>
<feature type="chain" id="PRO_5018695742" description="Interleukin-6 receptor subunit alpha" evidence="23">
    <location>
        <begin position="20"/>
        <end position="468"/>
    </location>
</feature>
<gene>
    <name evidence="27" type="primary">IL6R</name>
</gene>
<keyword evidence="9 22" id="KW-1133">Transmembrane helix</keyword>
<proteinExistence type="inferred from homology"/>
<evidence type="ECO:0000256" key="17">
    <source>
        <dbReference type="ARBA" id="ARBA00056611"/>
    </source>
</evidence>
<evidence type="ECO:0000256" key="20">
    <source>
        <dbReference type="ARBA" id="ARBA00083179"/>
    </source>
</evidence>
<dbReference type="PROSITE" id="PS01354">
    <property type="entry name" value="HEMATOPO_REC_L_F3"/>
    <property type="match status" value="1"/>
</dbReference>
<dbReference type="InterPro" id="IPR036116">
    <property type="entry name" value="FN3_sf"/>
</dbReference>
<evidence type="ECO:0000256" key="5">
    <source>
        <dbReference type="ARBA" id="ARBA00022525"/>
    </source>
</evidence>
<keyword evidence="14" id="KW-0393">Immunoglobulin domain</keyword>
<dbReference type="InterPro" id="IPR003961">
    <property type="entry name" value="FN3_dom"/>
</dbReference>
<dbReference type="PANTHER" id="PTHR23036:SF98">
    <property type="entry name" value="INTERLEUKIN-6 RECEPTOR SUBUNIT ALPHA"/>
    <property type="match status" value="1"/>
</dbReference>
<dbReference type="Proteomes" id="UP000286641">
    <property type="component" value="Unplaced"/>
</dbReference>
<evidence type="ECO:0000256" key="14">
    <source>
        <dbReference type="ARBA" id="ARBA00023319"/>
    </source>
</evidence>
<keyword evidence="6 22" id="KW-0812">Transmembrane</keyword>
<dbReference type="InterPro" id="IPR050379">
    <property type="entry name" value="Type-I_Cytokine_Rcpt"/>
</dbReference>
<keyword evidence="13" id="KW-0325">Glycoprotein</keyword>
<dbReference type="SMART" id="SM00060">
    <property type="entry name" value="FN3"/>
    <property type="match status" value="1"/>
</dbReference>
<evidence type="ECO:0000259" key="24">
    <source>
        <dbReference type="PROSITE" id="PS50835"/>
    </source>
</evidence>
<dbReference type="PROSITE" id="PS50853">
    <property type="entry name" value="FN3"/>
    <property type="match status" value="1"/>
</dbReference>
<dbReference type="GO" id="GO:0005576">
    <property type="term" value="C:extracellular region"/>
    <property type="evidence" value="ECO:0007669"/>
    <property type="project" value="UniProtKB-SubCell"/>
</dbReference>
<dbReference type="InterPro" id="IPR013783">
    <property type="entry name" value="Ig-like_fold"/>
</dbReference>
<evidence type="ECO:0000256" key="4">
    <source>
        <dbReference type="ARBA" id="ARBA00022475"/>
    </source>
</evidence>
<feature type="domain" description="Fibronectin type-III" evidence="25">
    <location>
        <begin position="218"/>
        <end position="316"/>
    </location>
</feature>
<comment type="subcellular location">
    <subcellularLocation>
        <location evidence="1">Cell membrane</location>
        <topology evidence="1">Single-pass type I membrane protein</topology>
    </subcellularLocation>
    <subcellularLocation>
        <location evidence="2">Secreted</location>
    </subcellularLocation>
</comment>
<keyword evidence="26" id="KW-1185">Reference proteome</keyword>
<dbReference type="Pfam" id="PF13927">
    <property type="entry name" value="Ig_3"/>
    <property type="match status" value="1"/>
</dbReference>
<dbReference type="InterPro" id="IPR003599">
    <property type="entry name" value="Ig_sub"/>
</dbReference>
<dbReference type="Gene3D" id="2.60.40.10">
    <property type="entry name" value="Immunoglobulins"/>
    <property type="match status" value="3"/>
</dbReference>
<feature type="region of interest" description="Disordered" evidence="21">
    <location>
        <begin position="435"/>
        <end position="468"/>
    </location>
</feature>
<evidence type="ECO:0000256" key="19">
    <source>
        <dbReference type="ARBA" id="ARBA00069030"/>
    </source>
</evidence>
<feature type="compositionally biased region" description="Low complexity" evidence="21">
    <location>
        <begin position="316"/>
        <end position="336"/>
    </location>
</feature>
<evidence type="ECO:0000256" key="6">
    <source>
        <dbReference type="ARBA" id="ARBA00022692"/>
    </source>
</evidence>
<feature type="domain" description="Ig-like" evidence="24">
    <location>
        <begin position="28"/>
        <end position="96"/>
    </location>
</feature>
<evidence type="ECO:0000256" key="11">
    <source>
        <dbReference type="ARBA" id="ARBA00023157"/>
    </source>
</evidence>
<evidence type="ECO:0000256" key="15">
    <source>
        <dbReference type="ARBA" id="ARBA00054367"/>
    </source>
</evidence>
<evidence type="ECO:0000256" key="7">
    <source>
        <dbReference type="ARBA" id="ARBA00022729"/>
    </source>
</evidence>
<comment type="function">
    <text evidence="16">Soluble form of IL6 receptor (sIL6R) that acts as an agonist of IL6 activity. The IL6:sIL6R complex (hyper-IL6) binds to IL6ST/gp130 on cell surfaces and induces signaling also on cells that do not express membrane-bound IL6R in a process called IL6 'trans-signaling'. sIL6R is causative for the pro-inflammatory properties of IL6 and an important player in the development of chronic inflammatory diseases. In complex with IL6, is required for induction of VEGF production. Plays a protective role during liver injury, being required for maintenance of tissue regeneration. 'Trans-signaling' in central nervous system regulates energy and glucose homeostasis.</text>
</comment>
<evidence type="ECO:0000256" key="12">
    <source>
        <dbReference type="ARBA" id="ARBA00023170"/>
    </source>
</evidence>
<dbReference type="InterPro" id="IPR036179">
    <property type="entry name" value="Ig-like_dom_sf"/>
</dbReference>
<evidence type="ECO:0000256" key="21">
    <source>
        <dbReference type="SAM" id="MobiDB-lite"/>
    </source>
</evidence>
<dbReference type="GO" id="GO:0032502">
    <property type="term" value="P:developmental process"/>
    <property type="evidence" value="ECO:0007669"/>
    <property type="project" value="UniProtKB-ARBA"/>
</dbReference>
<keyword evidence="4" id="KW-1003">Cell membrane</keyword>
<evidence type="ECO:0000256" key="2">
    <source>
        <dbReference type="ARBA" id="ARBA00004613"/>
    </source>
</evidence>
<keyword evidence="7 23" id="KW-0732">Signal</keyword>
<evidence type="ECO:0000313" key="26">
    <source>
        <dbReference type="Proteomes" id="UP000286641"/>
    </source>
</evidence>
<evidence type="ECO:0000256" key="16">
    <source>
        <dbReference type="ARBA" id="ARBA00055733"/>
    </source>
</evidence>
<evidence type="ECO:0000256" key="13">
    <source>
        <dbReference type="ARBA" id="ARBA00023180"/>
    </source>
</evidence>
<dbReference type="GO" id="GO:0008284">
    <property type="term" value="P:positive regulation of cell population proliferation"/>
    <property type="evidence" value="ECO:0007669"/>
    <property type="project" value="TreeGrafter"/>
</dbReference>
<feature type="compositionally biased region" description="Polar residues" evidence="21">
    <location>
        <begin position="345"/>
        <end position="356"/>
    </location>
</feature>
<evidence type="ECO:0000313" key="27">
    <source>
        <dbReference type="RefSeq" id="XP_025714662.1"/>
    </source>
</evidence>
<keyword evidence="11" id="KW-1015">Disulfide bond</keyword>
<evidence type="ECO:0000256" key="9">
    <source>
        <dbReference type="ARBA" id="ARBA00022989"/>
    </source>
</evidence>
<dbReference type="GO" id="GO:0004921">
    <property type="term" value="F:interleukin-11 receptor activity"/>
    <property type="evidence" value="ECO:0007669"/>
    <property type="project" value="TreeGrafter"/>
</dbReference>
<evidence type="ECO:0000256" key="10">
    <source>
        <dbReference type="ARBA" id="ARBA00023136"/>
    </source>
</evidence>
<accession>A0A3Q7N7D0</accession>
<dbReference type="FunFam" id="2.60.40.10:FF:000886">
    <property type="entry name" value="Interleukin-6 receptor subunit alpha"/>
    <property type="match status" value="1"/>
</dbReference>
<dbReference type="InterPro" id="IPR015321">
    <property type="entry name" value="TypeI_recpt_CBD"/>
</dbReference>
<comment type="function">
    <text evidence="17">Signaling via the membrane-bound IL6R is mostly regenerative and anti-inflammatory. Drives naive CD4(+) T cells to the Th17 lineage, through 'cluster signaling' by dendritic cells.</text>
</comment>
<organism evidence="26 27">
    <name type="scientific">Callorhinus ursinus</name>
    <name type="common">Northern fur seal</name>
    <dbReference type="NCBI Taxonomy" id="34884"/>
    <lineage>
        <taxon>Eukaryota</taxon>
        <taxon>Metazoa</taxon>
        <taxon>Chordata</taxon>
        <taxon>Craniata</taxon>
        <taxon>Vertebrata</taxon>
        <taxon>Euteleostomi</taxon>
        <taxon>Mammalia</taxon>
        <taxon>Eutheria</taxon>
        <taxon>Laurasiatheria</taxon>
        <taxon>Carnivora</taxon>
        <taxon>Caniformia</taxon>
        <taxon>Pinnipedia</taxon>
        <taxon>Otariidae</taxon>
        <taxon>Callorhinus</taxon>
    </lineage>
</organism>
<feature type="compositionally biased region" description="Polar residues" evidence="21">
    <location>
        <begin position="303"/>
        <end position="315"/>
    </location>
</feature>
<dbReference type="InterPro" id="IPR007110">
    <property type="entry name" value="Ig-like_dom"/>
</dbReference>
<reference evidence="27" key="2">
    <citation type="submission" date="2025-08" db="UniProtKB">
        <authorList>
            <consortium name="RefSeq"/>
        </authorList>
    </citation>
    <scope>IDENTIFICATION</scope>
    <source>
        <tissue evidence="27">Blood</tissue>
    </source>
</reference>
<dbReference type="FunFam" id="2.60.40.10:FF:000136">
    <property type="entry name" value="Ciliary neurotrophic factor receptor alpha"/>
    <property type="match status" value="1"/>
</dbReference>
<comment type="function">
    <text evidence="15">Part of the receptor for interleukin 6. Binds to IL6 with low affinity, but does not transduce a signal. Signal activation necessitate an association with IL6ST. Activation leads to the regulation of the immune response, acute-phase reactions and hematopoiesis. The interaction with membrane-bound IL6R and IL6ST stimulates 'classic signaling', the restricted expression of the IL6R limits classic IL6 signaling to only a few tissues such as the liver and some cells of the immune system. Whereas the binding of IL6 and soluble IL6R to IL6ST stimulates 'trans-signaling'. Alternatively, 'cluster signaling' occurs when membrane-bound IL6:IL6R complexes on transmitter cells activate IL6ST receptors on neighboring receiver cells.</text>
</comment>
<dbReference type="AlphaFoldDB" id="A0A3Q7N7D0"/>
<dbReference type="GO" id="GO:0009897">
    <property type="term" value="C:external side of plasma membrane"/>
    <property type="evidence" value="ECO:0007669"/>
    <property type="project" value="TreeGrafter"/>
</dbReference>
<dbReference type="SMART" id="SM00409">
    <property type="entry name" value="IG"/>
    <property type="match status" value="1"/>
</dbReference>
<dbReference type="SUPFAM" id="SSF48726">
    <property type="entry name" value="Immunoglobulin"/>
    <property type="match status" value="1"/>
</dbReference>
<dbReference type="CTD" id="3570"/>
<dbReference type="CDD" id="cd00063">
    <property type="entry name" value="FN3"/>
    <property type="match status" value="1"/>
</dbReference>
<protein>
    <recommendedName>
        <fullName evidence="19">Interleukin-6 receptor subunit alpha</fullName>
    </recommendedName>
    <alternativeName>
        <fullName evidence="20">IL-6R 1</fullName>
    </alternativeName>
</protein>
<feature type="signal peptide" evidence="23">
    <location>
        <begin position="1"/>
        <end position="19"/>
    </location>
</feature>
<dbReference type="PANTHER" id="PTHR23036">
    <property type="entry name" value="CYTOKINE RECEPTOR"/>
    <property type="match status" value="1"/>
</dbReference>
<comment type="similarity">
    <text evidence="3">Belongs to the type I cytokine receptor family. Type 3 subfamily.</text>
</comment>
<sequence>MLALRCALLTALLAAPGAALAPGGCPAPEVVSDMVTSLPGASVTLTCPGREPGDKATVHWLLENYVAGSHRSSWAAMGRTLLLRSVQLSDSGNYSCYQDGRLAGTVRLLVDVPPEEPQLACFRKSPLSKVACEWGPRRPPSPTTRATLLVRKFRSSPLGDSQEPCPYSQGSRKFSCLLEVPEGDNSLYVVSLCISNSAGSKSSKPHTFEGYGILQPDPPANVTVTAVDGNPRWLSVTWKDPPSWNSYFYRLQFELRYRAERSQTFTTWMVQELQHHCIIYDAWRGMQHVVQLRAREEFGHGSWSSWSQEATGTPWTESRSPAAETEASSSTQALTTNKDNESHLSKNPANATSLPVQDSSSVPLPAFLVAGGSLAFGTLLCIGIVLRFKKTWKLHTLKEGKASVHPPYSLGQRVPERPKPTPVLVPLMSLPVSPSSLGSDSTLRHGRPDARGPQSPYDISNRDYFFPR</sequence>
<feature type="region of interest" description="Disordered" evidence="21">
    <location>
        <begin position="303"/>
        <end position="356"/>
    </location>
</feature>
<dbReference type="SUPFAM" id="SSF49265">
    <property type="entry name" value="Fibronectin type III"/>
    <property type="match status" value="2"/>
</dbReference>
<dbReference type="GO" id="GO:0019970">
    <property type="term" value="F:interleukin-11 binding"/>
    <property type="evidence" value="ECO:0007669"/>
    <property type="project" value="TreeGrafter"/>
</dbReference>
<dbReference type="PROSITE" id="PS50835">
    <property type="entry name" value="IG_LIKE"/>
    <property type="match status" value="1"/>
</dbReference>
<keyword evidence="8" id="KW-0677">Repeat</keyword>
<dbReference type="Pfam" id="PF09240">
    <property type="entry name" value="IL6Ra-bind"/>
    <property type="match status" value="1"/>
</dbReference>
<dbReference type="FunFam" id="2.60.40.10:FF:001045">
    <property type="entry name" value="Interleukin 6 receptor"/>
    <property type="match status" value="1"/>
</dbReference>
<evidence type="ECO:0000256" key="23">
    <source>
        <dbReference type="SAM" id="SignalP"/>
    </source>
</evidence>
<keyword evidence="12 27" id="KW-0675">Receptor</keyword>
<evidence type="ECO:0000256" key="22">
    <source>
        <dbReference type="SAM" id="Phobius"/>
    </source>
</evidence>
<keyword evidence="5" id="KW-0964">Secreted</keyword>
<dbReference type="GO" id="GO:0043235">
    <property type="term" value="C:receptor complex"/>
    <property type="evidence" value="ECO:0007669"/>
    <property type="project" value="TreeGrafter"/>
</dbReference>